<protein>
    <recommendedName>
        <fullName evidence="3">DUF3078 domain-containing protein</fullName>
    </recommendedName>
</protein>
<dbReference type="EMBL" id="DPRK01000150">
    <property type="protein sequence ID" value="HCY81806.1"/>
    <property type="molecule type" value="Genomic_DNA"/>
</dbReference>
<evidence type="ECO:0008006" key="3">
    <source>
        <dbReference type="Google" id="ProtNLM"/>
    </source>
</evidence>
<evidence type="ECO:0000313" key="1">
    <source>
        <dbReference type="EMBL" id="HCY81806.1"/>
    </source>
</evidence>
<organism evidence="1 2">
    <name type="scientific">Xanthomarina gelatinilytica</name>
    <dbReference type="NCBI Taxonomy" id="1137281"/>
    <lineage>
        <taxon>Bacteria</taxon>
        <taxon>Pseudomonadati</taxon>
        <taxon>Bacteroidota</taxon>
        <taxon>Flavobacteriia</taxon>
        <taxon>Flavobacteriales</taxon>
        <taxon>Flavobacteriaceae</taxon>
        <taxon>Xanthomarina</taxon>
    </lineage>
</organism>
<reference evidence="1 2" key="1">
    <citation type="journal article" date="2018" name="Nat. Biotechnol.">
        <title>A standardized bacterial taxonomy based on genome phylogeny substantially revises the tree of life.</title>
        <authorList>
            <person name="Parks D.H."/>
            <person name="Chuvochina M."/>
            <person name="Waite D.W."/>
            <person name="Rinke C."/>
            <person name="Skarshewski A."/>
            <person name="Chaumeil P.A."/>
            <person name="Hugenholtz P."/>
        </authorList>
    </citation>
    <scope>NUCLEOTIDE SEQUENCE [LARGE SCALE GENOMIC DNA]</scope>
    <source>
        <strain evidence="1">UBA10227</strain>
    </source>
</reference>
<gene>
    <name evidence="1" type="ORF">DHV22_09515</name>
</gene>
<dbReference type="Proteomes" id="UP000263268">
    <property type="component" value="Unassembled WGS sequence"/>
</dbReference>
<comment type="caution">
    <text evidence="1">The sequence shown here is derived from an EMBL/GenBank/DDBJ whole genome shotgun (WGS) entry which is preliminary data.</text>
</comment>
<evidence type="ECO:0000313" key="2">
    <source>
        <dbReference type="Proteomes" id="UP000263268"/>
    </source>
</evidence>
<dbReference type="RefSeq" id="WP_370099382.1">
    <property type="nucleotide sequence ID" value="NZ_CAXQWG010000129.1"/>
</dbReference>
<sequence length="317" mass="36424">MKKFLFIVSFISCQFVFSQPDSLFFKTEDITIPKWTHKNKASALISEVAFVNWNAGGSNSISALFNFESILKYRYKHLIWQSILISRYGINKQENQGLRKTDDILDVSSTLGYKKNEYSNWFFSSRFNFKTQFTKGYNYPDDTNVLSRFMAPGYLFIGGGMEYGKNIEELSIYFSPLTMKTTFVLDDKLANAGSFGVAPAVYDDEGNLVQKGERVRNEIGILLTSVYEREIFQNVLLSNYVSFYTDYLNEFGNIDVDWQINFDFKVNSFIKANFGSHLKYDNDVKTIVETDVEGDYETEGALVQWKQILGVGVVVDF</sequence>
<name>A0A3D6BRB5_9FLAO</name>
<dbReference type="Pfam" id="PF11276">
    <property type="entry name" value="DUF3078"/>
    <property type="match status" value="1"/>
</dbReference>
<proteinExistence type="predicted"/>
<dbReference type="AlphaFoldDB" id="A0A3D6BRB5"/>
<dbReference type="InterPro" id="IPR021428">
    <property type="entry name" value="DUF3078"/>
</dbReference>
<accession>A0A3D6BRB5</accession>